<protein>
    <submittedName>
        <fullName evidence="2">Uncharacterized protein</fullName>
    </submittedName>
</protein>
<name>A0A6H5I8B1_9HYME</name>
<feature type="transmembrane region" description="Helical" evidence="1">
    <location>
        <begin position="12"/>
        <end position="31"/>
    </location>
</feature>
<sequence length="119" mass="14074">MDKQMLFLSKFLITFATCIIFMTFMNCLLVYEQIYFLSIFLLTFVACEIFTTFMDCLLRDCQWTRLDVLYPPGGYGTWRTHQRDRPAYIIYSAWDCTSACGDYFIPVRVFDFNDSSIHA</sequence>
<accession>A0A6H5I8B1</accession>
<evidence type="ECO:0000313" key="3">
    <source>
        <dbReference type="Proteomes" id="UP000479190"/>
    </source>
</evidence>
<feature type="transmembrane region" description="Helical" evidence="1">
    <location>
        <begin position="37"/>
        <end position="58"/>
    </location>
</feature>
<gene>
    <name evidence="2" type="ORF">TBRA_LOCUS4614</name>
</gene>
<dbReference type="Proteomes" id="UP000479190">
    <property type="component" value="Unassembled WGS sequence"/>
</dbReference>
<organism evidence="2 3">
    <name type="scientific">Trichogramma brassicae</name>
    <dbReference type="NCBI Taxonomy" id="86971"/>
    <lineage>
        <taxon>Eukaryota</taxon>
        <taxon>Metazoa</taxon>
        <taxon>Ecdysozoa</taxon>
        <taxon>Arthropoda</taxon>
        <taxon>Hexapoda</taxon>
        <taxon>Insecta</taxon>
        <taxon>Pterygota</taxon>
        <taxon>Neoptera</taxon>
        <taxon>Endopterygota</taxon>
        <taxon>Hymenoptera</taxon>
        <taxon>Apocrita</taxon>
        <taxon>Proctotrupomorpha</taxon>
        <taxon>Chalcidoidea</taxon>
        <taxon>Trichogrammatidae</taxon>
        <taxon>Trichogramma</taxon>
    </lineage>
</organism>
<keyword evidence="3" id="KW-1185">Reference proteome</keyword>
<reference evidence="2 3" key="1">
    <citation type="submission" date="2020-02" db="EMBL/GenBank/DDBJ databases">
        <authorList>
            <person name="Ferguson B K."/>
        </authorList>
    </citation>
    <scope>NUCLEOTIDE SEQUENCE [LARGE SCALE GENOMIC DNA]</scope>
</reference>
<dbReference type="AlphaFoldDB" id="A0A6H5I8B1"/>
<evidence type="ECO:0000313" key="2">
    <source>
        <dbReference type="EMBL" id="CAB0032687.1"/>
    </source>
</evidence>
<keyword evidence="1" id="KW-0472">Membrane</keyword>
<dbReference type="EMBL" id="CADCXV010000687">
    <property type="protein sequence ID" value="CAB0032687.1"/>
    <property type="molecule type" value="Genomic_DNA"/>
</dbReference>
<evidence type="ECO:0000256" key="1">
    <source>
        <dbReference type="SAM" id="Phobius"/>
    </source>
</evidence>
<proteinExistence type="predicted"/>
<keyword evidence="1" id="KW-0812">Transmembrane</keyword>
<keyword evidence="1" id="KW-1133">Transmembrane helix</keyword>